<evidence type="ECO:0008006" key="3">
    <source>
        <dbReference type="Google" id="ProtNLM"/>
    </source>
</evidence>
<protein>
    <recommendedName>
        <fullName evidence="3">Receptor ligand binding region domain-containing protein</fullName>
    </recommendedName>
</protein>
<comment type="caution">
    <text evidence="1">The sequence shown here is derived from an EMBL/GenBank/DDBJ whole genome shotgun (WGS) entry which is preliminary data.</text>
</comment>
<dbReference type="AlphaFoldDB" id="A0ABD3NY19"/>
<evidence type="ECO:0000313" key="1">
    <source>
        <dbReference type="EMBL" id="KAL3780322.1"/>
    </source>
</evidence>
<dbReference type="EMBL" id="JALLPJ020000897">
    <property type="protein sequence ID" value="KAL3780322.1"/>
    <property type="molecule type" value="Genomic_DNA"/>
</dbReference>
<accession>A0ABD3NY19</accession>
<dbReference type="InterPro" id="IPR028082">
    <property type="entry name" value="Peripla_BP_I"/>
</dbReference>
<organism evidence="1 2">
    <name type="scientific">Cyclotella atomus</name>
    <dbReference type="NCBI Taxonomy" id="382360"/>
    <lineage>
        <taxon>Eukaryota</taxon>
        <taxon>Sar</taxon>
        <taxon>Stramenopiles</taxon>
        <taxon>Ochrophyta</taxon>
        <taxon>Bacillariophyta</taxon>
        <taxon>Coscinodiscophyceae</taxon>
        <taxon>Thalassiosirophycidae</taxon>
        <taxon>Stephanodiscales</taxon>
        <taxon>Stephanodiscaceae</taxon>
        <taxon>Cyclotella</taxon>
    </lineage>
</organism>
<proteinExistence type="predicted"/>
<name>A0ABD3NY19_9STRA</name>
<gene>
    <name evidence="1" type="ORF">ACHAWO_010109</name>
</gene>
<reference evidence="1 2" key="1">
    <citation type="submission" date="2024-10" db="EMBL/GenBank/DDBJ databases">
        <title>Updated reference genomes for cyclostephanoid diatoms.</title>
        <authorList>
            <person name="Roberts W.R."/>
            <person name="Alverson A.J."/>
        </authorList>
    </citation>
    <scope>NUCLEOTIDE SEQUENCE [LARGE SCALE GENOMIC DNA]</scope>
    <source>
        <strain evidence="1 2">AJA010-31</strain>
    </source>
</reference>
<keyword evidence="2" id="KW-1185">Reference proteome</keyword>
<sequence>MAGDNFEIQLIRSLESADDAEAITSILDDLEASPTSITFLSMNMIQNVDSECCWCKGYARYSSVAEPSCSRNWTPSTGGLWGIAWGEELTEEDPLAQRYIAKDPTPHIEAEQNGFTSNYTALTYLGSYAYDAVLAAASGLAMSANISDGEEVLNAIRGLSLNLTNTGNLEMDEHGDRVGARIPIYFIKPNGKAEQFAVYYDNTVHFLQDPLWPGGSTVQPADLIRKEMHYKLGSYWSDSDRSCLTCPSLGNITFSEENLAFEGVSAYWQREQLHLKSIPPFVSYSGSMNDDVVSVDLSNKVILSFTCLRILRLGLPLGRSYWVSQMQDLISAAEPKTYT</sequence>
<dbReference type="Proteomes" id="UP001530400">
    <property type="component" value="Unassembled WGS sequence"/>
</dbReference>
<dbReference type="SUPFAM" id="SSF53822">
    <property type="entry name" value="Periplasmic binding protein-like I"/>
    <property type="match status" value="1"/>
</dbReference>
<dbReference type="Gene3D" id="3.40.50.2300">
    <property type="match status" value="1"/>
</dbReference>
<evidence type="ECO:0000313" key="2">
    <source>
        <dbReference type="Proteomes" id="UP001530400"/>
    </source>
</evidence>